<feature type="region of interest" description="Disordered" evidence="8">
    <location>
        <begin position="88"/>
        <end position="109"/>
    </location>
</feature>
<feature type="compositionally biased region" description="Basic residues" evidence="8">
    <location>
        <begin position="488"/>
        <end position="501"/>
    </location>
</feature>
<feature type="region of interest" description="Disordered" evidence="8">
    <location>
        <begin position="478"/>
        <end position="506"/>
    </location>
</feature>
<evidence type="ECO:0000256" key="2">
    <source>
        <dbReference type="ARBA" id="ARBA00008680"/>
    </source>
</evidence>
<dbReference type="SMART" id="SM00360">
    <property type="entry name" value="RRM"/>
    <property type="match status" value="1"/>
</dbReference>
<evidence type="ECO:0000256" key="3">
    <source>
        <dbReference type="ARBA" id="ARBA00022884"/>
    </source>
</evidence>
<evidence type="ECO:0000256" key="7">
    <source>
        <dbReference type="PROSITE-ProRule" id="PRU00332"/>
    </source>
</evidence>
<dbReference type="Gene3D" id="3.30.70.330">
    <property type="match status" value="2"/>
</dbReference>
<dbReference type="Pfam" id="PF08777">
    <property type="entry name" value="RRM_3"/>
    <property type="match status" value="1"/>
</dbReference>
<dbReference type="InterPro" id="IPR014886">
    <property type="entry name" value="La_xRRM"/>
</dbReference>
<dbReference type="GO" id="GO:1990904">
    <property type="term" value="C:ribonucleoprotein complex"/>
    <property type="evidence" value="ECO:0007669"/>
    <property type="project" value="UniProtKB-UniRule"/>
</dbReference>
<feature type="region of interest" description="Disordered" evidence="8">
    <location>
        <begin position="329"/>
        <end position="450"/>
    </location>
</feature>
<accession>A0A7R9EM89</accession>
<keyword evidence="3 7" id="KW-0694">RNA-binding</keyword>
<feature type="compositionally biased region" description="Basic and acidic residues" evidence="8">
    <location>
        <begin position="379"/>
        <end position="405"/>
    </location>
</feature>
<dbReference type="InterPro" id="IPR036390">
    <property type="entry name" value="WH_DNA-bd_sf"/>
</dbReference>
<evidence type="ECO:0000256" key="6">
    <source>
        <dbReference type="ARBA" id="ARBA00023242"/>
    </source>
</evidence>
<dbReference type="CDD" id="cd07323">
    <property type="entry name" value="LAM"/>
    <property type="match status" value="1"/>
</dbReference>
<feature type="domain" description="XRRM" evidence="11">
    <location>
        <begin position="585"/>
        <end position="693"/>
    </location>
</feature>
<dbReference type="Pfam" id="PF05383">
    <property type="entry name" value="La"/>
    <property type="match status" value="1"/>
</dbReference>
<dbReference type="PROSITE" id="PS51939">
    <property type="entry name" value="XRRM"/>
    <property type="match status" value="1"/>
</dbReference>
<dbReference type="SMART" id="SM00715">
    <property type="entry name" value="LA"/>
    <property type="match status" value="1"/>
</dbReference>
<dbReference type="PROSITE" id="PS50102">
    <property type="entry name" value="RRM"/>
    <property type="match status" value="1"/>
</dbReference>
<keyword evidence="5" id="KW-0804">Transcription</keyword>
<dbReference type="GO" id="GO:0005634">
    <property type="term" value="C:nucleus"/>
    <property type="evidence" value="ECO:0007669"/>
    <property type="project" value="UniProtKB-SubCell"/>
</dbReference>
<dbReference type="Pfam" id="PF00076">
    <property type="entry name" value="RRM_1"/>
    <property type="match status" value="1"/>
</dbReference>
<evidence type="ECO:0000256" key="1">
    <source>
        <dbReference type="ARBA" id="ARBA00004123"/>
    </source>
</evidence>
<name>A0A7R9EM89_9NEOP</name>
<dbReference type="InterPro" id="IPR002344">
    <property type="entry name" value="Lupus_La"/>
</dbReference>
<dbReference type="InterPro" id="IPR000504">
    <property type="entry name" value="RRM_dom"/>
</dbReference>
<dbReference type="GO" id="GO:0006396">
    <property type="term" value="P:RNA processing"/>
    <property type="evidence" value="ECO:0007669"/>
    <property type="project" value="InterPro"/>
</dbReference>
<dbReference type="PRINTS" id="PR00302">
    <property type="entry name" value="LUPUSLA"/>
</dbReference>
<dbReference type="AlphaFoldDB" id="A0A7R9EM89"/>
<keyword evidence="6" id="KW-0539">Nucleus</keyword>
<dbReference type="SUPFAM" id="SSF46785">
    <property type="entry name" value="Winged helix' DNA-binding domain"/>
    <property type="match status" value="1"/>
</dbReference>
<dbReference type="Gene3D" id="1.10.10.10">
    <property type="entry name" value="Winged helix-like DNA-binding domain superfamily/Winged helix DNA-binding domain"/>
    <property type="match status" value="1"/>
</dbReference>
<dbReference type="EMBL" id="OD564330">
    <property type="protein sequence ID" value="CAD7437849.1"/>
    <property type="molecule type" value="Genomic_DNA"/>
</dbReference>
<feature type="compositionally biased region" description="Basic and acidic residues" evidence="8">
    <location>
        <begin position="329"/>
        <end position="354"/>
    </location>
</feature>
<evidence type="ECO:0000259" key="11">
    <source>
        <dbReference type="PROSITE" id="PS51939"/>
    </source>
</evidence>
<dbReference type="InterPro" id="IPR006630">
    <property type="entry name" value="La_HTH"/>
</dbReference>
<evidence type="ECO:0000259" key="9">
    <source>
        <dbReference type="PROSITE" id="PS50102"/>
    </source>
</evidence>
<sequence>MNDTITFYIQPFPVMNGVKVSLVGSAVKKATRNYLTPNIPSTSLQRYLGFTADDETIEDPTNLQDLEEIPAKEVEGTAQGEEVGSQIVSTMEGEEDDETEVAPTKKGRHRKKQLYQDLRAQMEFYFSDSNLTKDRFMGQLLQKSPEIDIAVFLKFNKIRKMTSKMKDIAKALKHSELLSVNEDGTKVFRVIPFKPKDNVDDCTIYVEQLPPDATHDWLKEVFMRYGKVAYTSIPRYKNYKIKGFGFVEFDTPAEAYKTLEAFGAMGCRLSSNMAPEKLHSSSAFEEPILDEQNRVHRKTYFDKQARDKLQTSVIDKAGVKLDKLLDVEENKNERKSEKNSKHMKENKGEEESLKVVDIQGGKLDEKKKKKRKADAEEDSSGKAHESPSKEEIYSIKETEIADKDKSKKRKKQDDALGEDIDNNEGKEFVASVNTTTDVKKKKRKHDVNEEAKNEEVLKDVHNGDIPVKKARLESIKAETDTEEELVEKKKKRGKKTKKKKGKEKEEANALGLKVLSKREWKRLRNKYLELQRTTMRSLKQQLVRTNRLSQQVGRYNTTNTPSANLDTLTINTGATSKPVPEARFKYMPGVIVRIKLDSPVTEVKDFKNEAKSCPAVVYVDVSSGSCEAYLRCMSSEAATKLVQDKPWNNIDILQGEEEKSYWDKITKDRKEKFRGNIKSKLRGRDKLIKRAEKALGKHIKLEDIM</sequence>
<evidence type="ECO:0000259" key="10">
    <source>
        <dbReference type="PROSITE" id="PS50961"/>
    </source>
</evidence>
<dbReference type="PANTHER" id="PTHR22792">
    <property type="entry name" value="LUPUS LA PROTEIN-RELATED"/>
    <property type="match status" value="1"/>
</dbReference>
<organism evidence="12">
    <name type="scientific">Timema bartmani</name>
    <dbReference type="NCBI Taxonomy" id="61472"/>
    <lineage>
        <taxon>Eukaryota</taxon>
        <taxon>Metazoa</taxon>
        <taxon>Ecdysozoa</taxon>
        <taxon>Arthropoda</taxon>
        <taxon>Hexapoda</taxon>
        <taxon>Insecta</taxon>
        <taxon>Pterygota</taxon>
        <taxon>Neoptera</taxon>
        <taxon>Polyneoptera</taxon>
        <taxon>Phasmatodea</taxon>
        <taxon>Timematodea</taxon>
        <taxon>Timematoidea</taxon>
        <taxon>Timematidae</taxon>
        <taxon>Timema</taxon>
    </lineage>
</organism>
<dbReference type="SUPFAM" id="SSF54928">
    <property type="entry name" value="RNA-binding domain, RBD"/>
    <property type="match status" value="1"/>
</dbReference>
<evidence type="ECO:0000313" key="12">
    <source>
        <dbReference type="EMBL" id="CAD7437849.1"/>
    </source>
</evidence>
<dbReference type="InterPro" id="IPR045180">
    <property type="entry name" value="La_dom_prot"/>
</dbReference>
<feature type="domain" description="HTH La-type RNA-binding" evidence="10">
    <location>
        <begin position="108"/>
        <end position="198"/>
    </location>
</feature>
<keyword evidence="4" id="KW-0805">Transcription regulation</keyword>
<proteinExistence type="inferred from homology"/>
<protein>
    <recommendedName>
        <fullName evidence="13">La-related protein 7</fullName>
    </recommendedName>
</protein>
<evidence type="ECO:0000256" key="8">
    <source>
        <dbReference type="SAM" id="MobiDB-lite"/>
    </source>
</evidence>
<dbReference type="GO" id="GO:0003723">
    <property type="term" value="F:RNA binding"/>
    <property type="evidence" value="ECO:0007669"/>
    <property type="project" value="UniProtKB-UniRule"/>
</dbReference>
<dbReference type="PROSITE" id="PS50961">
    <property type="entry name" value="HTH_LA"/>
    <property type="match status" value="1"/>
</dbReference>
<comment type="similarity">
    <text evidence="2">Belongs to the LARP7 family.</text>
</comment>
<dbReference type="PANTHER" id="PTHR22792:SF62">
    <property type="entry name" value="LA-RELATED PROTEIN 7"/>
    <property type="match status" value="1"/>
</dbReference>
<evidence type="ECO:0000256" key="5">
    <source>
        <dbReference type="ARBA" id="ARBA00023163"/>
    </source>
</evidence>
<comment type="subcellular location">
    <subcellularLocation>
        <location evidence="1">Nucleus</location>
    </subcellularLocation>
</comment>
<reference evidence="12" key="1">
    <citation type="submission" date="2020-11" db="EMBL/GenBank/DDBJ databases">
        <authorList>
            <person name="Tran Van P."/>
        </authorList>
    </citation>
    <scope>NUCLEOTIDE SEQUENCE</scope>
</reference>
<dbReference type="InterPro" id="IPR034910">
    <property type="entry name" value="LARP7_RRM2"/>
</dbReference>
<evidence type="ECO:0000256" key="4">
    <source>
        <dbReference type="ARBA" id="ARBA00023015"/>
    </source>
</evidence>
<gene>
    <name evidence="12" type="ORF">TBIB3V08_LOCUS451</name>
</gene>
<dbReference type="InterPro" id="IPR035979">
    <property type="entry name" value="RBD_domain_sf"/>
</dbReference>
<dbReference type="InterPro" id="IPR012677">
    <property type="entry name" value="Nucleotide-bd_a/b_plait_sf"/>
</dbReference>
<dbReference type="CDD" id="cd12542">
    <property type="entry name" value="RRM2_LARP7"/>
    <property type="match status" value="1"/>
</dbReference>
<feature type="domain" description="RRM" evidence="9">
    <location>
        <begin position="202"/>
        <end position="276"/>
    </location>
</feature>
<dbReference type="InterPro" id="IPR036388">
    <property type="entry name" value="WH-like_DNA-bd_sf"/>
</dbReference>
<evidence type="ECO:0008006" key="13">
    <source>
        <dbReference type="Google" id="ProtNLM"/>
    </source>
</evidence>